<dbReference type="Gramene" id="TVU37795">
    <property type="protein sequence ID" value="TVU37795"/>
    <property type="gene ID" value="EJB05_11130"/>
</dbReference>
<name>A0A5J9VQL5_9POAL</name>
<dbReference type="FunFam" id="3.30.70.1020:FF:000004">
    <property type="entry name" value="Trehalose 6-phosphate phosphatase"/>
    <property type="match status" value="1"/>
</dbReference>
<accession>A0A5J9VQL5</accession>
<dbReference type="NCBIfam" id="TIGR01484">
    <property type="entry name" value="HAD-SF-IIB"/>
    <property type="match status" value="1"/>
</dbReference>
<comment type="function">
    <text evidence="7">Removes the phosphate from trehalose 6-phosphate to produce free trehalose. Trehalose accumulation in plant may improve abiotic stress tolerance.</text>
</comment>
<dbReference type="OrthoDB" id="411251at2759"/>
<dbReference type="EMBL" id="RWGY01000007">
    <property type="protein sequence ID" value="TVU37795.1"/>
    <property type="molecule type" value="Genomic_DNA"/>
</dbReference>
<dbReference type="EC" id="3.1.3.12" evidence="8"/>
<reference evidence="9 10" key="1">
    <citation type="journal article" date="2019" name="Sci. Rep.">
        <title>A high-quality genome of Eragrostis curvula grass provides insights into Poaceae evolution and supports new strategies to enhance forage quality.</title>
        <authorList>
            <person name="Carballo J."/>
            <person name="Santos B.A.C.M."/>
            <person name="Zappacosta D."/>
            <person name="Garbus I."/>
            <person name="Selva J.P."/>
            <person name="Gallo C.A."/>
            <person name="Diaz A."/>
            <person name="Albertini E."/>
            <person name="Caccamo M."/>
            <person name="Echenique V."/>
        </authorList>
    </citation>
    <scope>NUCLEOTIDE SEQUENCE [LARGE SCALE GENOMIC DNA]</scope>
    <source>
        <strain evidence="10">cv. Victoria</strain>
        <tissue evidence="9">Leaf</tissue>
    </source>
</reference>
<comment type="caution">
    <text evidence="9">The sequence shown here is derived from an EMBL/GenBank/DDBJ whole genome shotgun (WGS) entry which is preliminary data.</text>
</comment>
<evidence type="ECO:0000256" key="4">
    <source>
        <dbReference type="ARBA" id="ARBA00008770"/>
    </source>
</evidence>
<dbReference type="Gene3D" id="3.40.50.1000">
    <property type="entry name" value="HAD superfamily/HAD-like"/>
    <property type="match status" value="1"/>
</dbReference>
<sequence>MTKQTAFAAEDALTAAVVAAPGRRFTSFPPPSWSRGCRKAAARVMDHGAATAGPWLDAVVAAAEHDDWLEKHPSALAEFEALLAAANGKQIVMFLDYDGTLSPIVKDPENAVMTDEMREAVRGVAEHFPTAIVSGRCRDKVFNFVKLSELYYAGSHGMDIKGPTAQCKHTKANAEAVLWQPASDFLPVIEEVYRVLTAKIESIPGATVEDNKFCLSVHFRCVQQEKWDALDDQVRSVLKDYPGLRLTKGRKVLEIRPSIKWDKGNALEFLLESLGFADNSDVFPIYIGDDRTDEDAFKVLHNMGQGIGILVTKIPKETSASYSLREPSEVKEFLHKLVKSKSNQRD</sequence>
<comment type="pathway">
    <text evidence="3 8">Glycan biosynthesis; trehalose biosynthesis.</text>
</comment>
<dbReference type="Gene3D" id="3.30.70.1020">
    <property type="entry name" value="Trehalose-6-phosphate phosphatase related protein, domain 2"/>
    <property type="match status" value="1"/>
</dbReference>
<comment type="cofactor">
    <cofactor evidence="2 8">
        <name>a divalent metal cation</name>
        <dbReference type="ChEBI" id="CHEBI:60240"/>
    </cofactor>
</comment>
<gene>
    <name evidence="9" type="ORF">EJB05_11130</name>
</gene>
<dbReference type="FunFam" id="3.40.50.1000:FF:000175">
    <property type="entry name" value="Trehalose 6-phosphate phosphatase"/>
    <property type="match status" value="1"/>
</dbReference>
<dbReference type="SUPFAM" id="SSF56784">
    <property type="entry name" value="HAD-like"/>
    <property type="match status" value="1"/>
</dbReference>
<dbReference type="CDD" id="cd01627">
    <property type="entry name" value="HAD_TPP"/>
    <property type="match status" value="1"/>
</dbReference>
<dbReference type="InterPro" id="IPR006379">
    <property type="entry name" value="HAD-SF_hydro_IIB"/>
</dbReference>
<dbReference type="PANTHER" id="PTHR43768">
    <property type="entry name" value="TREHALOSE 6-PHOSPHATE PHOSPHATASE"/>
    <property type="match status" value="1"/>
</dbReference>
<dbReference type="InterPro" id="IPR003337">
    <property type="entry name" value="Trehalose_PPase"/>
</dbReference>
<keyword evidence="6" id="KW-0346">Stress response</keyword>
<dbReference type="NCBIfam" id="TIGR00685">
    <property type="entry name" value="T6PP"/>
    <property type="match status" value="1"/>
</dbReference>
<evidence type="ECO:0000256" key="2">
    <source>
        <dbReference type="ARBA" id="ARBA00001968"/>
    </source>
</evidence>
<dbReference type="GO" id="GO:0004805">
    <property type="term" value="F:trehalose-phosphatase activity"/>
    <property type="evidence" value="ECO:0007669"/>
    <property type="project" value="UniProtKB-EC"/>
</dbReference>
<protein>
    <recommendedName>
        <fullName evidence="8">Trehalose 6-phosphate phosphatase</fullName>
        <ecNumber evidence="8">3.1.3.12</ecNumber>
    </recommendedName>
</protein>
<dbReference type="GO" id="GO:0005992">
    <property type="term" value="P:trehalose biosynthetic process"/>
    <property type="evidence" value="ECO:0007669"/>
    <property type="project" value="UniProtKB-UniPathway"/>
</dbReference>
<dbReference type="PANTHER" id="PTHR43768:SF7">
    <property type="entry name" value="TREHALOSE-PHOSPHATE PHOSPHATASE 3-RELATED"/>
    <property type="match status" value="1"/>
</dbReference>
<keyword evidence="10" id="KW-1185">Reference proteome</keyword>
<comment type="similarity">
    <text evidence="4 8">Belongs to the trehalose phosphatase family.</text>
</comment>
<evidence type="ECO:0000256" key="6">
    <source>
        <dbReference type="ARBA" id="ARBA00023016"/>
    </source>
</evidence>
<evidence type="ECO:0000256" key="5">
    <source>
        <dbReference type="ARBA" id="ARBA00022801"/>
    </source>
</evidence>
<dbReference type="InterPro" id="IPR023214">
    <property type="entry name" value="HAD_sf"/>
</dbReference>
<evidence type="ECO:0000256" key="7">
    <source>
        <dbReference type="ARBA" id="ARBA00025274"/>
    </source>
</evidence>
<dbReference type="FunFam" id="3.40.50.1000:FF:000099">
    <property type="entry name" value="Trehalose 6-phosphate phosphatase"/>
    <property type="match status" value="1"/>
</dbReference>
<evidence type="ECO:0000256" key="3">
    <source>
        <dbReference type="ARBA" id="ARBA00005199"/>
    </source>
</evidence>
<dbReference type="UniPathway" id="UPA00299"/>
<evidence type="ECO:0000313" key="9">
    <source>
        <dbReference type="EMBL" id="TVU37795.1"/>
    </source>
</evidence>
<dbReference type="InterPro" id="IPR044651">
    <property type="entry name" value="OTSB-like"/>
</dbReference>
<feature type="non-terminal residue" evidence="9">
    <location>
        <position position="1"/>
    </location>
</feature>
<keyword evidence="5 8" id="KW-0378">Hydrolase</keyword>
<evidence type="ECO:0000256" key="8">
    <source>
        <dbReference type="RuleBase" id="RU361117"/>
    </source>
</evidence>
<comment type="catalytic activity">
    <reaction evidence="1 8">
        <text>alpha,alpha-trehalose 6-phosphate + H2O = alpha,alpha-trehalose + phosphate</text>
        <dbReference type="Rhea" id="RHEA:23420"/>
        <dbReference type="ChEBI" id="CHEBI:15377"/>
        <dbReference type="ChEBI" id="CHEBI:16551"/>
        <dbReference type="ChEBI" id="CHEBI:43474"/>
        <dbReference type="ChEBI" id="CHEBI:58429"/>
        <dbReference type="EC" id="3.1.3.12"/>
    </reaction>
</comment>
<organism evidence="9 10">
    <name type="scientific">Eragrostis curvula</name>
    <name type="common">weeping love grass</name>
    <dbReference type="NCBI Taxonomy" id="38414"/>
    <lineage>
        <taxon>Eukaryota</taxon>
        <taxon>Viridiplantae</taxon>
        <taxon>Streptophyta</taxon>
        <taxon>Embryophyta</taxon>
        <taxon>Tracheophyta</taxon>
        <taxon>Spermatophyta</taxon>
        <taxon>Magnoliopsida</taxon>
        <taxon>Liliopsida</taxon>
        <taxon>Poales</taxon>
        <taxon>Poaceae</taxon>
        <taxon>PACMAD clade</taxon>
        <taxon>Chloridoideae</taxon>
        <taxon>Eragrostideae</taxon>
        <taxon>Eragrostidinae</taxon>
        <taxon>Eragrostis</taxon>
    </lineage>
</organism>
<dbReference type="AlphaFoldDB" id="A0A5J9VQL5"/>
<evidence type="ECO:0000256" key="1">
    <source>
        <dbReference type="ARBA" id="ARBA00000500"/>
    </source>
</evidence>
<dbReference type="Pfam" id="PF02358">
    <property type="entry name" value="Trehalose_PPase"/>
    <property type="match status" value="1"/>
</dbReference>
<proteinExistence type="inferred from homology"/>
<dbReference type="Proteomes" id="UP000324897">
    <property type="component" value="Chromosome 4"/>
</dbReference>
<evidence type="ECO:0000313" key="10">
    <source>
        <dbReference type="Proteomes" id="UP000324897"/>
    </source>
</evidence>
<dbReference type="InterPro" id="IPR036412">
    <property type="entry name" value="HAD-like_sf"/>
</dbReference>